<feature type="domain" description="RNA polymerase sigma factor 70 region 4 type 2" evidence="7">
    <location>
        <begin position="110"/>
        <end position="162"/>
    </location>
</feature>
<dbReference type="Proteomes" id="UP001589738">
    <property type="component" value="Unassembled WGS sequence"/>
</dbReference>
<evidence type="ECO:0000313" key="8">
    <source>
        <dbReference type="EMBL" id="MFC0478195.1"/>
    </source>
</evidence>
<dbReference type="InterPro" id="IPR036388">
    <property type="entry name" value="WH-like_DNA-bd_sf"/>
</dbReference>
<accession>A0ABV6KZ97</accession>
<dbReference type="InterPro" id="IPR013325">
    <property type="entry name" value="RNA_pol_sigma_r2"/>
</dbReference>
<evidence type="ECO:0000313" key="9">
    <source>
        <dbReference type="Proteomes" id="UP001589738"/>
    </source>
</evidence>
<protein>
    <submittedName>
        <fullName evidence="8">Sigma-70 family RNA polymerase sigma factor</fullName>
    </submittedName>
</protein>
<keyword evidence="5" id="KW-0804">Transcription</keyword>
<dbReference type="SUPFAM" id="SSF88659">
    <property type="entry name" value="Sigma3 and sigma4 domains of RNA polymerase sigma factors"/>
    <property type="match status" value="1"/>
</dbReference>
<organism evidence="8 9">
    <name type="scientific">Robertmurraya beringensis</name>
    <dbReference type="NCBI Taxonomy" id="641660"/>
    <lineage>
        <taxon>Bacteria</taxon>
        <taxon>Bacillati</taxon>
        <taxon>Bacillota</taxon>
        <taxon>Bacilli</taxon>
        <taxon>Bacillales</taxon>
        <taxon>Bacillaceae</taxon>
        <taxon>Robertmurraya</taxon>
    </lineage>
</organism>
<evidence type="ECO:0000256" key="3">
    <source>
        <dbReference type="ARBA" id="ARBA00023082"/>
    </source>
</evidence>
<keyword evidence="4" id="KW-0238">DNA-binding</keyword>
<keyword evidence="3" id="KW-0731">Sigma factor</keyword>
<evidence type="ECO:0000256" key="5">
    <source>
        <dbReference type="ARBA" id="ARBA00023163"/>
    </source>
</evidence>
<keyword evidence="2" id="KW-0805">Transcription regulation</keyword>
<proteinExistence type="inferred from homology"/>
<dbReference type="SUPFAM" id="SSF88946">
    <property type="entry name" value="Sigma2 domain of RNA polymerase sigma factors"/>
    <property type="match status" value="1"/>
</dbReference>
<dbReference type="InterPro" id="IPR014284">
    <property type="entry name" value="RNA_pol_sigma-70_dom"/>
</dbReference>
<dbReference type="Gene3D" id="1.10.10.10">
    <property type="entry name" value="Winged helix-like DNA-binding domain superfamily/Winged helix DNA-binding domain"/>
    <property type="match status" value="1"/>
</dbReference>
<dbReference type="Gene3D" id="1.10.1740.10">
    <property type="match status" value="1"/>
</dbReference>
<comment type="caution">
    <text evidence="8">The sequence shown here is derived from an EMBL/GenBank/DDBJ whole genome shotgun (WGS) entry which is preliminary data.</text>
</comment>
<name>A0ABV6KZ97_9BACI</name>
<dbReference type="PANTHER" id="PTHR43133">
    <property type="entry name" value="RNA POLYMERASE ECF-TYPE SIGMA FACTO"/>
    <property type="match status" value="1"/>
</dbReference>
<evidence type="ECO:0000259" key="7">
    <source>
        <dbReference type="Pfam" id="PF08281"/>
    </source>
</evidence>
<dbReference type="InterPro" id="IPR013249">
    <property type="entry name" value="RNA_pol_sigma70_r4_t2"/>
</dbReference>
<dbReference type="EMBL" id="JBHLUU010000127">
    <property type="protein sequence ID" value="MFC0478195.1"/>
    <property type="molecule type" value="Genomic_DNA"/>
</dbReference>
<feature type="domain" description="RNA polymerase sigma-70 region 2" evidence="6">
    <location>
        <begin position="24"/>
        <end position="88"/>
    </location>
</feature>
<dbReference type="InterPro" id="IPR007627">
    <property type="entry name" value="RNA_pol_sigma70_r2"/>
</dbReference>
<reference evidence="8 9" key="1">
    <citation type="submission" date="2024-09" db="EMBL/GenBank/DDBJ databases">
        <authorList>
            <person name="Sun Q."/>
            <person name="Mori K."/>
        </authorList>
    </citation>
    <scope>NUCLEOTIDE SEQUENCE [LARGE SCALE GENOMIC DNA]</scope>
    <source>
        <strain evidence="8 9">CGMCC 1.9126</strain>
    </source>
</reference>
<keyword evidence="9" id="KW-1185">Reference proteome</keyword>
<evidence type="ECO:0000259" key="6">
    <source>
        <dbReference type="Pfam" id="PF04542"/>
    </source>
</evidence>
<dbReference type="Pfam" id="PF04542">
    <property type="entry name" value="Sigma70_r2"/>
    <property type="match status" value="1"/>
</dbReference>
<gene>
    <name evidence="8" type="ORF">ACFFHF_23690</name>
</gene>
<dbReference type="Pfam" id="PF08281">
    <property type="entry name" value="Sigma70_r4_2"/>
    <property type="match status" value="1"/>
</dbReference>
<evidence type="ECO:0000256" key="4">
    <source>
        <dbReference type="ARBA" id="ARBA00023125"/>
    </source>
</evidence>
<sequence>MQSKVRKQETDIKEHPRLTREEEIEELYSKLQRYCQFISQNKWDGEDLAQESFLKAWLHYKYQPEISAALVNKIAHNEWIDTIRKRNKETLEDIPEQSQNETEQIVNRFEAIQQLIHQLTPKQAIMFALKEGFQFQLSEIAELLDTSEAAVKAAIFRAKQRLGKKDSEKTNPLIEQYWNEDERQHIEIILYESFKAHDPSPLIRSIPNIRSLRKDDTLTCTMKKPSPLFNRPSGTVYMAA</sequence>
<evidence type="ECO:0000256" key="2">
    <source>
        <dbReference type="ARBA" id="ARBA00023015"/>
    </source>
</evidence>
<dbReference type="InterPro" id="IPR013324">
    <property type="entry name" value="RNA_pol_sigma_r3/r4-like"/>
</dbReference>
<dbReference type="RefSeq" id="WP_160546094.1">
    <property type="nucleotide sequence ID" value="NZ_JBHLUU010000127.1"/>
</dbReference>
<evidence type="ECO:0000256" key="1">
    <source>
        <dbReference type="ARBA" id="ARBA00010641"/>
    </source>
</evidence>
<dbReference type="NCBIfam" id="TIGR02937">
    <property type="entry name" value="sigma70-ECF"/>
    <property type="match status" value="1"/>
</dbReference>
<dbReference type="InterPro" id="IPR039425">
    <property type="entry name" value="RNA_pol_sigma-70-like"/>
</dbReference>
<comment type="similarity">
    <text evidence="1">Belongs to the sigma-70 factor family. ECF subfamily.</text>
</comment>
<dbReference type="PANTHER" id="PTHR43133:SF8">
    <property type="entry name" value="RNA POLYMERASE SIGMA FACTOR HI_1459-RELATED"/>
    <property type="match status" value="1"/>
</dbReference>